<dbReference type="Gene3D" id="3.40.630.30">
    <property type="match status" value="1"/>
</dbReference>
<evidence type="ECO:0000259" key="1">
    <source>
        <dbReference type="Pfam" id="PF13673"/>
    </source>
</evidence>
<dbReference type="Pfam" id="PF13673">
    <property type="entry name" value="Acetyltransf_10"/>
    <property type="match status" value="1"/>
</dbReference>
<organism evidence="2 3">
    <name type="scientific">Ralstonia solanacearum IPO1609</name>
    <dbReference type="NCBI Taxonomy" id="564066"/>
    <lineage>
        <taxon>Bacteria</taxon>
        <taxon>Pseudomonadati</taxon>
        <taxon>Pseudomonadota</taxon>
        <taxon>Betaproteobacteria</taxon>
        <taxon>Burkholderiales</taxon>
        <taxon>Burkholderiaceae</taxon>
        <taxon>Ralstonia</taxon>
        <taxon>Ralstonia solanacearum species complex</taxon>
    </lineage>
</organism>
<proteinExistence type="predicted"/>
<dbReference type="EMBL" id="LN651281">
    <property type="protein sequence ID" value="CEJ16500.1"/>
    <property type="molecule type" value="Genomic_DNA"/>
</dbReference>
<dbReference type="Proteomes" id="UP000053470">
    <property type="component" value="Unassembled WGS sequence"/>
</dbReference>
<accession>A0A7U7PQ14</accession>
<gene>
    <name evidence="2" type="ORF">RSIPO_03198</name>
</gene>
<name>A0A7U7PQ14_RALSL</name>
<keyword evidence="3" id="KW-1185">Reference proteome</keyword>
<evidence type="ECO:0000313" key="2">
    <source>
        <dbReference type="EMBL" id="CEJ16500.1"/>
    </source>
</evidence>
<dbReference type="RefSeq" id="WP_020957584.1">
    <property type="nucleotide sequence ID" value="NZ_LN651281.1"/>
</dbReference>
<feature type="domain" description="N-acetyltransferase" evidence="1">
    <location>
        <begin position="2"/>
        <end position="85"/>
    </location>
</feature>
<dbReference type="InterPro" id="IPR016181">
    <property type="entry name" value="Acyl_CoA_acyltransferase"/>
</dbReference>
<protein>
    <recommendedName>
        <fullName evidence="1">N-acetyltransferase domain-containing protein</fullName>
    </recommendedName>
</protein>
<reference evidence="2" key="1">
    <citation type="submission" date="2014-11" db="EMBL/GenBank/DDBJ databases">
        <authorList>
            <person name="Genoscope - CEA"/>
        </authorList>
    </citation>
    <scope>NUCLEOTIDE SEQUENCE</scope>
    <source>
        <strain evidence="2">IPO1609</strain>
    </source>
</reference>
<dbReference type="GO" id="GO:0016747">
    <property type="term" value="F:acyltransferase activity, transferring groups other than amino-acyl groups"/>
    <property type="evidence" value="ECO:0007669"/>
    <property type="project" value="InterPro"/>
</dbReference>
<reference evidence="2" key="2">
    <citation type="submission" date="2022-04" db="EMBL/GenBank/DDBJ databases">
        <title>Genomic draft of R. solanacearum strain IPO1609, a phylotype IIB1/biovar 2/race 3 strain isolated from potato in Europe.</title>
        <authorList>
            <person name="Boucher C."/>
            <person name="Carrere S."/>
            <person name="Dossat C."/>
            <person name="Elbaz M."/>
            <person name="Genin S."/>
            <person name="Gouzy J."/>
            <person name="Prior P."/>
            <person name="Segurens B."/>
            <person name="Wincker P."/>
        </authorList>
    </citation>
    <scope>NUCLEOTIDE SEQUENCE</scope>
    <source>
        <strain evidence="2">IPO1609</strain>
    </source>
</reference>
<sequence length="86" mass="9420">MAGVAAIRDNAHLHHPFVDRRPQEKGFGTQRWAHAKRAAIQAGNPGRFTVNATVFAITVYEAFGFRVTGPKTARNGIAFSPMTLEI</sequence>
<dbReference type="AlphaFoldDB" id="A0A7U7PQ14"/>
<dbReference type="InterPro" id="IPR000182">
    <property type="entry name" value="GNAT_dom"/>
</dbReference>
<dbReference type="SUPFAM" id="SSF55729">
    <property type="entry name" value="Acyl-CoA N-acyltransferases (Nat)"/>
    <property type="match status" value="1"/>
</dbReference>
<evidence type="ECO:0000313" key="3">
    <source>
        <dbReference type="Proteomes" id="UP000053470"/>
    </source>
</evidence>